<dbReference type="PANTHER" id="PTHR48104">
    <property type="entry name" value="METACASPASE-4"/>
    <property type="match status" value="1"/>
</dbReference>
<evidence type="ECO:0000313" key="6">
    <source>
        <dbReference type="EMBL" id="KAJ2921276.1"/>
    </source>
</evidence>
<comment type="similarity">
    <text evidence="1">Belongs to the peptidase C14B family.</text>
</comment>
<comment type="caution">
    <text evidence="6">The sequence shown here is derived from an EMBL/GenBank/DDBJ whole genome shotgun (WGS) entry which is preliminary data.</text>
</comment>
<protein>
    <recommendedName>
        <fullName evidence="5">Peptidase C14 caspase domain-containing protein</fullName>
    </recommendedName>
</protein>
<dbReference type="GO" id="GO:0006915">
    <property type="term" value="P:apoptotic process"/>
    <property type="evidence" value="ECO:0007669"/>
    <property type="project" value="UniProtKB-KW"/>
</dbReference>
<dbReference type="Pfam" id="PF00656">
    <property type="entry name" value="Peptidase_C14"/>
    <property type="match status" value="1"/>
</dbReference>
<evidence type="ECO:0000256" key="4">
    <source>
        <dbReference type="SAM" id="MobiDB-lite"/>
    </source>
</evidence>
<keyword evidence="2" id="KW-0053">Apoptosis</keyword>
<feature type="region of interest" description="Disordered" evidence="4">
    <location>
        <begin position="542"/>
        <end position="565"/>
    </location>
</feature>
<dbReference type="AlphaFoldDB" id="A0A9W8M8J6"/>
<feature type="compositionally biased region" description="Acidic residues" evidence="4">
    <location>
        <begin position="542"/>
        <end position="553"/>
    </location>
</feature>
<keyword evidence="3" id="KW-0378">Hydrolase</keyword>
<feature type="domain" description="Peptidase C14 caspase" evidence="5">
    <location>
        <begin position="54"/>
        <end position="306"/>
    </location>
</feature>
<evidence type="ECO:0000259" key="5">
    <source>
        <dbReference type="Pfam" id="PF00656"/>
    </source>
</evidence>
<dbReference type="GO" id="GO:0005737">
    <property type="term" value="C:cytoplasm"/>
    <property type="evidence" value="ECO:0007669"/>
    <property type="project" value="TreeGrafter"/>
</dbReference>
<dbReference type="InterPro" id="IPR050452">
    <property type="entry name" value="Metacaspase"/>
</dbReference>
<proteinExistence type="inferred from homology"/>
<dbReference type="InterPro" id="IPR029030">
    <property type="entry name" value="Caspase-like_dom_sf"/>
</dbReference>
<dbReference type="OrthoDB" id="3223806at2759"/>
<dbReference type="Proteomes" id="UP001140091">
    <property type="component" value="Unassembled WGS sequence"/>
</dbReference>
<evidence type="ECO:0000256" key="3">
    <source>
        <dbReference type="ARBA" id="ARBA00022807"/>
    </source>
</evidence>
<evidence type="ECO:0000256" key="1">
    <source>
        <dbReference type="ARBA" id="ARBA00009005"/>
    </source>
</evidence>
<dbReference type="GO" id="GO:0006508">
    <property type="term" value="P:proteolysis"/>
    <property type="evidence" value="ECO:0007669"/>
    <property type="project" value="InterPro"/>
</dbReference>
<dbReference type="InterPro" id="IPR011600">
    <property type="entry name" value="Pept_C14_caspase"/>
</dbReference>
<accession>A0A9W8M8J6</accession>
<dbReference type="GO" id="GO:0004197">
    <property type="term" value="F:cysteine-type endopeptidase activity"/>
    <property type="evidence" value="ECO:0007669"/>
    <property type="project" value="InterPro"/>
</dbReference>
<dbReference type="Gene3D" id="3.40.50.1460">
    <property type="match status" value="1"/>
</dbReference>
<name>A0A9W8M8J6_9AGAR</name>
<dbReference type="SUPFAM" id="SSF52129">
    <property type="entry name" value="Caspase-like"/>
    <property type="match status" value="1"/>
</dbReference>
<reference evidence="6" key="1">
    <citation type="submission" date="2022-06" db="EMBL/GenBank/DDBJ databases">
        <title>Genome Sequence of Candolleomyces eurysporus.</title>
        <authorList>
            <person name="Buettner E."/>
        </authorList>
    </citation>
    <scope>NUCLEOTIDE SEQUENCE</scope>
    <source>
        <strain evidence="6">VTCC 930004</strain>
    </source>
</reference>
<gene>
    <name evidence="6" type="ORF">H1R20_g15820</name>
</gene>
<organism evidence="6 7">
    <name type="scientific">Candolleomyces eurysporus</name>
    <dbReference type="NCBI Taxonomy" id="2828524"/>
    <lineage>
        <taxon>Eukaryota</taxon>
        <taxon>Fungi</taxon>
        <taxon>Dikarya</taxon>
        <taxon>Basidiomycota</taxon>
        <taxon>Agaricomycotina</taxon>
        <taxon>Agaricomycetes</taxon>
        <taxon>Agaricomycetidae</taxon>
        <taxon>Agaricales</taxon>
        <taxon>Agaricineae</taxon>
        <taxon>Psathyrellaceae</taxon>
        <taxon>Candolleomyces</taxon>
    </lineage>
</organism>
<evidence type="ECO:0000256" key="2">
    <source>
        <dbReference type="ARBA" id="ARBA00022703"/>
    </source>
</evidence>
<evidence type="ECO:0000313" key="7">
    <source>
        <dbReference type="Proteomes" id="UP001140091"/>
    </source>
</evidence>
<feature type="non-terminal residue" evidence="6">
    <location>
        <position position="705"/>
    </location>
</feature>
<sequence>MQFPWFTTYLDTLWDIIGSGKSQPPRRRLSKWLPWTKGKQAPVTIEDKTPSPLWALIIGINDYQDRDMRKLKGAASDADAVKTYLQTDLRVPEDQIINLRNGSATRSEIIAAFKGLRNNPRIKPMDPILIYFAGHGGESGDSSAPKTQSLIPVDFSPKKVCPIPDRTVAALINGIAQKRGNNITVILDCCHSGSGTRGASNDESTVRGCQLDDDAIPDHLDRDILRDGRAFGSDTRGLSIAKGFAVKDMHSHILLAACSANELAREDAVKRGQDSDARGRFTAALLDLLRSVSPNQITYSDILTRIPSINGQNPQCEGFHKNRILFDKRVRATKFVAFEVNLVNKAYILEAGRAHGITDNSEFTLFRNRDVAFKPGEDPLAVMKTKKINAFTTVLQSGEGHPTVLENGAIAVQTKAGDLDDLFIHGPIDKRIIKATAREMSGTSPDLYTITQVETVDKAVLEIVAVGEDKYDFKVLDKEGAGREFIRIPHAVEAEVEDDVVDALRHVLRAAAHYHLHLNFKHPNNNIQNKVKIEFFLLKTEEEGDSDDDEADEEHATGREWTPVGDDMHQAGKIEIIVDNGAKYGMKITNSSPHDLHWSCFWFDHTNFEISALSEINRQTRHNKDHSLSQGSAVKTTAFELSVKEDVEQTTIGFFKFYFTSEVVDLSHIPQSSPFSDTRGLNPSPVRQKPVWGTVLIPVIRKRLL</sequence>
<dbReference type="PANTHER" id="PTHR48104:SF30">
    <property type="entry name" value="METACASPASE-1"/>
    <property type="match status" value="1"/>
</dbReference>
<keyword evidence="3" id="KW-0788">Thiol protease</keyword>
<keyword evidence="7" id="KW-1185">Reference proteome</keyword>
<dbReference type="EMBL" id="JANBPK010001635">
    <property type="protein sequence ID" value="KAJ2921276.1"/>
    <property type="molecule type" value="Genomic_DNA"/>
</dbReference>
<keyword evidence="3" id="KW-0645">Protease</keyword>